<evidence type="ECO:0000259" key="4">
    <source>
        <dbReference type="PROSITE" id="PS51118"/>
    </source>
</evidence>
<keyword evidence="3" id="KW-0804">Transcription</keyword>
<dbReference type="RefSeq" id="WP_203674634.1">
    <property type="nucleotide sequence ID" value="NZ_BONP01000014.1"/>
</dbReference>
<organism evidence="5 6">
    <name type="scientific">Cellulomonas phragmiteti</name>
    <dbReference type="NCBI Taxonomy" id="478780"/>
    <lineage>
        <taxon>Bacteria</taxon>
        <taxon>Bacillati</taxon>
        <taxon>Actinomycetota</taxon>
        <taxon>Actinomycetes</taxon>
        <taxon>Micrococcales</taxon>
        <taxon>Cellulomonadaceae</taxon>
        <taxon>Cellulomonas</taxon>
    </lineage>
</organism>
<comment type="caution">
    <text evidence="5">The sequence shown here is derived from an EMBL/GenBank/DDBJ whole genome shotgun (WGS) entry which is preliminary data.</text>
</comment>
<proteinExistence type="predicted"/>
<accession>A0ABQ4DNZ3</accession>
<keyword evidence="1" id="KW-0805">Transcription regulation</keyword>
<dbReference type="SUPFAM" id="SSF46785">
    <property type="entry name" value="Winged helix' DNA-binding domain"/>
    <property type="match status" value="1"/>
</dbReference>
<keyword evidence="2" id="KW-0238">DNA-binding</keyword>
<sequence length="137" mass="14305">MQATASSTAAPVTGVTSPVAQLLAAGPPPASCPSRVVLDHVTSRWGVLVLVALAERSLRWGELRRVVEGVSEKMLAQTLRTLEADGLVDRTVGGTVPPRVDYALSPLGRDLAAHLLPLVSWAVAHAEEIVAGRSTSP</sequence>
<dbReference type="Gene3D" id="1.10.10.10">
    <property type="entry name" value="Winged helix-like DNA-binding domain superfamily/Winged helix DNA-binding domain"/>
    <property type="match status" value="1"/>
</dbReference>
<dbReference type="InterPro" id="IPR002577">
    <property type="entry name" value="HTH_HxlR"/>
</dbReference>
<name>A0ABQ4DNZ3_9CELL</name>
<protein>
    <submittedName>
        <fullName evidence="5">Transcriptional regulator</fullName>
    </submittedName>
</protein>
<gene>
    <name evidence="5" type="ORF">Cph01nite_24640</name>
</gene>
<dbReference type="PANTHER" id="PTHR33204">
    <property type="entry name" value="TRANSCRIPTIONAL REGULATOR, MARR FAMILY"/>
    <property type="match status" value="1"/>
</dbReference>
<dbReference type="PANTHER" id="PTHR33204:SF37">
    <property type="entry name" value="HTH-TYPE TRANSCRIPTIONAL REGULATOR YODB"/>
    <property type="match status" value="1"/>
</dbReference>
<dbReference type="EMBL" id="BONP01000014">
    <property type="protein sequence ID" value="GIG40702.1"/>
    <property type="molecule type" value="Genomic_DNA"/>
</dbReference>
<evidence type="ECO:0000256" key="2">
    <source>
        <dbReference type="ARBA" id="ARBA00023125"/>
    </source>
</evidence>
<dbReference type="InterPro" id="IPR036390">
    <property type="entry name" value="WH_DNA-bd_sf"/>
</dbReference>
<dbReference type="Pfam" id="PF01638">
    <property type="entry name" value="HxlR"/>
    <property type="match status" value="1"/>
</dbReference>
<evidence type="ECO:0000256" key="3">
    <source>
        <dbReference type="ARBA" id="ARBA00023163"/>
    </source>
</evidence>
<dbReference type="Proteomes" id="UP000614741">
    <property type="component" value="Unassembled WGS sequence"/>
</dbReference>
<evidence type="ECO:0000313" key="5">
    <source>
        <dbReference type="EMBL" id="GIG40702.1"/>
    </source>
</evidence>
<keyword evidence="6" id="KW-1185">Reference proteome</keyword>
<dbReference type="PROSITE" id="PS51118">
    <property type="entry name" value="HTH_HXLR"/>
    <property type="match status" value="1"/>
</dbReference>
<feature type="domain" description="HTH hxlR-type" evidence="4">
    <location>
        <begin position="32"/>
        <end position="130"/>
    </location>
</feature>
<evidence type="ECO:0000313" key="6">
    <source>
        <dbReference type="Proteomes" id="UP000614741"/>
    </source>
</evidence>
<dbReference type="InterPro" id="IPR036388">
    <property type="entry name" value="WH-like_DNA-bd_sf"/>
</dbReference>
<reference evidence="5 6" key="1">
    <citation type="submission" date="2021-01" db="EMBL/GenBank/DDBJ databases">
        <title>Whole genome shotgun sequence of Cellulomonas phragmiteti NBRC 110785.</title>
        <authorList>
            <person name="Komaki H."/>
            <person name="Tamura T."/>
        </authorList>
    </citation>
    <scope>NUCLEOTIDE SEQUENCE [LARGE SCALE GENOMIC DNA]</scope>
    <source>
        <strain evidence="5 6">NBRC 110785</strain>
    </source>
</reference>
<evidence type="ECO:0000256" key="1">
    <source>
        <dbReference type="ARBA" id="ARBA00023015"/>
    </source>
</evidence>